<dbReference type="Proteomes" id="UP001163321">
    <property type="component" value="Chromosome 1"/>
</dbReference>
<name>A0ACC0WW27_9STRA</name>
<reference evidence="1 2" key="1">
    <citation type="journal article" date="2022" name="bioRxiv">
        <title>The genome of the oomycete Peronosclerospora sorghi, a cosmopolitan pathogen of maize and sorghum, is inflated with dispersed pseudogenes.</title>
        <authorList>
            <person name="Fletcher K."/>
            <person name="Martin F."/>
            <person name="Isakeit T."/>
            <person name="Cavanaugh K."/>
            <person name="Magill C."/>
            <person name="Michelmore R."/>
        </authorList>
    </citation>
    <scope>NUCLEOTIDE SEQUENCE [LARGE SCALE GENOMIC DNA]</scope>
    <source>
        <strain evidence="1">P6</strain>
    </source>
</reference>
<evidence type="ECO:0000313" key="1">
    <source>
        <dbReference type="EMBL" id="KAI9922587.1"/>
    </source>
</evidence>
<protein>
    <submittedName>
        <fullName evidence="1">Uncharacterized protein</fullName>
    </submittedName>
</protein>
<evidence type="ECO:0000313" key="2">
    <source>
        <dbReference type="Proteomes" id="UP001163321"/>
    </source>
</evidence>
<comment type="caution">
    <text evidence="1">The sequence shown here is derived from an EMBL/GenBank/DDBJ whole genome shotgun (WGS) entry which is preliminary data.</text>
</comment>
<keyword evidence="2" id="KW-1185">Reference proteome</keyword>
<organism evidence="1 2">
    <name type="scientific">Peronosclerospora sorghi</name>
    <dbReference type="NCBI Taxonomy" id="230839"/>
    <lineage>
        <taxon>Eukaryota</taxon>
        <taxon>Sar</taxon>
        <taxon>Stramenopiles</taxon>
        <taxon>Oomycota</taxon>
        <taxon>Peronosporomycetes</taxon>
        <taxon>Peronosporales</taxon>
        <taxon>Peronosporaceae</taxon>
        <taxon>Peronosclerospora</taxon>
    </lineage>
</organism>
<proteinExistence type="predicted"/>
<gene>
    <name evidence="1" type="ORF">PsorP6_001278</name>
</gene>
<accession>A0ACC0WW27</accession>
<dbReference type="EMBL" id="CM047580">
    <property type="protein sequence ID" value="KAI9922587.1"/>
    <property type="molecule type" value="Genomic_DNA"/>
</dbReference>
<sequence length="228" mass="26666">MEQSELQESNTAIKQTDLKLNNTEERIKSKRRKIYQTRKNNHSLEEERKCKIDELENMQLEVDQLTTNVKPEEEDKLHACTYQPPGDKARVVCPRFGNCCRWRVVSDCVRAPENCVTIIPLTRILRKTVDLRKIDKARQVARQQGGKIWEAIKLIHFKPDVLPTIGYAFGSSIIFENGELAKNVMFHRDIKVKTVTLDGDQFVVMIWRVLLRTIRLFKHIYETAIYLP</sequence>